<dbReference type="PANTHER" id="PTHR48043">
    <property type="entry name" value="EG:EG0003.4 PROTEIN-RELATED"/>
    <property type="match status" value="1"/>
</dbReference>
<evidence type="ECO:0000313" key="14">
    <source>
        <dbReference type="Proteomes" id="UP000549499"/>
    </source>
</evidence>
<proteinExistence type="inferred from homology"/>
<evidence type="ECO:0000256" key="11">
    <source>
        <dbReference type="RuleBase" id="RU003718"/>
    </source>
</evidence>
<accession>A0A7K5HR30</accession>
<evidence type="ECO:0000256" key="4">
    <source>
        <dbReference type="ARBA" id="ARBA00022679"/>
    </source>
</evidence>
<evidence type="ECO:0000256" key="5">
    <source>
        <dbReference type="ARBA" id="ARBA00022692"/>
    </source>
</evidence>
<dbReference type="AlphaFoldDB" id="A0A7K5HR30"/>
<name>A0A7K5HR30_CROSL</name>
<sequence length="534" mass="60485">MAPVLRAHPRVSATLVLLLSVLSLAAGGKLLVVPVDGSHWLSMREVVDGLSQKGHEIVVVAPEVSLYIKPTKNFVMKTFPVPFTQEELDSIFWRTIENIFEGGPFLERFLKTYQGMKNMSAFFLTTCRHLLYNKELVGFLKKSQFDAVFTDPILPCGQILAEHLSLPSVFFLQQLPCGLEFEATQCPNPPSYVPRATFTSNSDHMTFMERVKNLLGGFSEHLLCYLFYIKYENLASEFLQREVTVLELFSKASIWLMRYDFVFEYPRPIMPNMIYIGGINCKLKQPLSKEFEAIVNASGEHGIVVFSLGSMVSEIPMKKAKEIADALGTVPQTVLWRYTGQEPPNLPKNVKLMKWLPQNDLLAHPKTRAFITHGGSHGVYEGICNAVPMLLMPLFGDQMDNAKRVESRGAGLTLNILEMTSKDISTALNAIINDKKYKENIKRLSDLHLDRPIHPLDLAVHWVEFVMRHKGAPHLRPAAHDLNWIQYHSLDVIAFLLVVVLLSLFISLKCCMFCCRRCCCKKGRTRKPTKSKSH</sequence>
<protein>
    <recommendedName>
        <fullName evidence="12">UDP-glucuronosyltransferase</fullName>
        <ecNumber evidence="12">2.4.1.17</ecNumber>
    </recommendedName>
</protein>
<keyword evidence="3 11" id="KW-0328">Glycosyltransferase</keyword>
<dbReference type="InterPro" id="IPR035595">
    <property type="entry name" value="UDP_glycos_trans_CS"/>
</dbReference>
<feature type="non-terminal residue" evidence="13">
    <location>
        <position position="1"/>
    </location>
</feature>
<evidence type="ECO:0000256" key="1">
    <source>
        <dbReference type="ARBA" id="ARBA00004389"/>
    </source>
</evidence>
<dbReference type="EMBL" id="VYZB01000240">
    <property type="protein sequence ID" value="NWS71693.1"/>
    <property type="molecule type" value="Genomic_DNA"/>
</dbReference>
<keyword evidence="6 12" id="KW-0732">Signal</keyword>
<dbReference type="Pfam" id="PF00201">
    <property type="entry name" value="UDPGT"/>
    <property type="match status" value="1"/>
</dbReference>
<dbReference type="SUPFAM" id="SSF53756">
    <property type="entry name" value="UDP-Glycosyltransferase/glycogen phosphorylase"/>
    <property type="match status" value="1"/>
</dbReference>
<evidence type="ECO:0000256" key="6">
    <source>
        <dbReference type="ARBA" id="ARBA00022729"/>
    </source>
</evidence>
<keyword evidence="10" id="KW-0325">Glycoprotein</keyword>
<keyword evidence="7" id="KW-0256">Endoplasmic reticulum</keyword>
<feature type="non-terminal residue" evidence="13">
    <location>
        <position position="534"/>
    </location>
</feature>
<comment type="catalytic activity">
    <reaction evidence="12">
        <text>glucuronate acceptor + UDP-alpha-D-glucuronate = acceptor beta-D-glucuronoside + UDP + H(+)</text>
        <dbReference type="Rhea" id="RHEA:21032"/>
        <dbReference type="ChEBI" id="CHEBI:15378"/>
        <dbReference type="ChEBI" id="CHEBI:58052"/>
        <dbReference type="ChEBI" id="CHEBI:58223"/>
        <dbReference type="ChEBI" id="CHEBI:132367"/>
        <dbReference type="ChEBI" id="CHEBI:132368"/>
        <dbReference type="EC" id="2.4.1.17"/>
    </reaction>
</comment>
<keyword evidence="14" id="KW-1185">Reference proteome</keyword>
<gene>
    <name evidence="13" type="primary">Ugt1a1_0</name>
    <name evidence="13" type="ORF">CROSUL_R00522</name>
</gene>
<dbReference type="InterPro" id="IPR002213">
    <property type="entry name" value="UDP_glucos_trans"/>
</dbReference>
<evidence type="ECO:0000256" key="7">
    <source>
        <dbReference type="ARBA" id="ARBA00022824"/>
    </source>
</evidence>
<evidence type="ECO:0000256" key="10">
    <source>
        <dbReference type="ARBA" id="ARBA00023180"/>
    </source>
</evidence>
<dbReference type="PANTHER" id="PTHR48043:SF161">
    <property type="entry name" value="UDP GLUCURONOSYLTRANSFERASE FAMILY 1 MEMBER A1"/>
    <property type="match status" value="1"/>
</dbReference>
<evidence type="ECO:0000313" key="13">
    <source>
        <dbReference type="EMBL" id="NWS71693.1"/>
    </source>
</evidence>
<dbReference type="Gene3D" id="3.40.50.2000">
    <property type="entry name" value="Glycogen Phosphorylase B"/>
    <property type="match status" value="2"/>
</dbReference>
<dbReference type="CDD" id="cd03784">
    <property type="entry name" value="GT1_Gtf-like"/>
    <property type="match status" value="1"/>
</dbReference>
<dbReference type="OrthoDB" id="5835829at2759"/>
<feature type="chain" id="PRO_5029934589" description="UDP-glucuronosyltransferase" evidence="12">
    <location>
        <begin position="28"/>
        <end position="534"/>
    </location>
</feature>
<keyword evidence="8 12" id="KW-1133">Transmembrane helix</keyword>
<evidence type="ECO:0000256" key="2">
    <source>
        <dbReference type="ARBA" id="ARBA00009995"/>
    </source>
</evidence>
<keyword evidence="5 12" id="KW-0812">Transmembrane</keyword>
<evidence type="ECO:0000256" key="12">
    <source>
        <dbReference type="RuleBase" id="RU362059"/>
    </source>
</evidence>
<keyword evidence="4 11" id="KW-0808">Transferase</keyword>
<evidence type="ECO:0000256" key="9">
    <source>
        <dbReference type="ARBA" id="ARBA00023136"/>
    </source>
</evidence>
<evidence type="ECO:0000256" key="8">
    <source>
        <dbReference type="ARBA" id="ARBA00022989"/>
    </source>
</evidence>
<dbReference type="GO" id="GO:0005789">
    <property type="term" value="C:endoplasmic reticulum membrane"/>
    <property type="evidence" value="ECO:0007669"/>
    <property type="project" value="UniProtKB-SubCell"/>
</dbReference>
<feature type="signal peptide" evidence="12">
    <location>
        <begin position="1"/>
        <end position="27"/>
    </location>
</feature>
<dbReference type="FunFam" id="3.40.50.2000:FF:000001">
    <property type="entry name" value="UDP-glucuronosyltransferase"/>
    <property type="match status" value="1"/>
</dbReference>
<feature type="transmembrane region" description="Helical" evidence="12">
    <location>
        <begin position="492"/>
        <end position="515"/>
    </location>
</feature>
<dbReference type="InterPro" id="IPR050271">
    <property type="entry name" value="UDP-glycosyltransferase"/>
</dbReference>
<comment type="subcellular location">
    <subcellularLocation>
        <location evidence="1">Endoplasmic reticulum membrane</location>
        <topology evidence="1">Single-pass membrane protein</topology>
    </subcellularLocation>
    <subcellularLocation>
        <location evidence="12">Membrane</location>
        <topology evidence="12">Single-pass membrane protein</topology>
    </subcellularLocation>
</comment>
<evidence type="ECO:0000256" key="3">
    <source>
        <dbReference type="ARBA" id="ARBA00022676"/>
    </source>
</evidence>
<dbReference type="PROSITE" id="PS00375">
    <property type="entry name" value="UDPGT"/>
    <property type="match status" value="1"/>
</dbReference>
<comment type="caution">
    <text evidence="13">The sequence shown here is derived from an EMBL/GenBank/DDBJ whole genome shotgun (WGS) entry which is preliminary data.</text>
</comment>
<organism evidence="13 14">
    <name type="scientific">Crotophaga sulcirostris</name>
    <name type="common">Groove-billed ani</name>
    <dbReference type="NCBI Taxonomy" id="33598"/>
    <lineage>
        <taxon>Eukaryota</taxon>
        <taxon>Metazoa</taxon>
        <taxon>Chordata</taxon>
        <taxon>Craniata</taxon>
        <taxon>Vertebrata</taxon>
        <taxon>Euteleostomi</taxon>
        <taxon>Archelosauria</taxon>
        <taxon>Archosauria</taxon>
        <taxon>Dinosauria</taxon>
        <taxon>Saurischia</taxon>
        <taxon>Theropoda</taxon>
        <taxon>Coelurosauria</taxon>
        <taxon>Aves</taxon>
        <taxon>Neognathae</taxon>
        <taxon>Neoaves</taxon>
        <taxon>Otidimorphae</taxon>
        <taxon>Cuculiformes</taxon>
        <taxon>Crotophagidae</taxon>
        <taxon>Crotophaga</taxon>
    </lineage>
</organism>
<dbReference type="FunFam" id="3.40.50.2000:FF:000066">
    <property type="entry name" value="UDP-glucuronosyltransferase 1-1"/>
    <property type="match status" value="1"/>
</dbReference>
<dbReference type="Proteomes" id="UP000549499">
    <property type="component" value="Unassembled WGS sequence"/>
</dbReference>
<keyword evidence="9 12" id="KW-0472">Membrane</keyword>
<dbReference type="GO" id="GO:0015020">
    <property type="term" value="F:glucuronosyltransferase activity"/>
    <property type="evidence" value="ECO:0007669"/>
    <property type="project" value="UniProtKB-EC"/>
</dbReference>
<comment type="similarity">
    <text evidence="2 11">Belongs to the UDP-glycosyltransferase family.</text>
</comment>
<dbReference type="EC" id="2.4.1.17" evidence="12"/>
<reference evidence="13 14" key="1">
    <citation type="submission" date="2019-09" db="EMBL/GenBank/DDBJ databases">
        <title>Bird 10,000 Genomes (B10K) Project - Family phase.</title>
        <authorList>
            <person name="Zhang G."/>
        </authorList>
    </citation>
    <scope>NUCLEOTIDE SEQUENCE [LARGE SCALE GENOMIC DNA]</scope>
    <source>
        <strain evidence="13">B10K-DU-003-44</strain>
        <tissue evidence="13">Muscle</tissue>
    </source>
</reference>